<gene>
    <name evidence="1" type="ORF">DX914_15460</name>
</gene>
<dbReference type="SUPFAM" id="SSF56399">
    <property type="entry name" value="ADP-ribosylation"/>
    <property type="match status" value="1"/>
</dbReference>
<proteinExistence type="predicted"/>
<evidence type="ECO:0000313" key="2">
    <source>
        <dbReference type="Proteomes" id="UP000264492"/>
    </source>
</evidence>
<dbReference type="Gene3D" id="3.20.170.20">
    <property type="entry name" value="Protein of unknown function DUF952"/>
    <property type="match status" value="1"/>
</dbReference>
<dbReference type="Proteomes" id="UP000264492">
    <property type="component" value="Unassembled WGS sequence"/>
</dbReference>
<evidence type="ECO:0000313" key="1">
    <source>
        <dbReference type="EMBL" id="RDZ26399.1"/>
    </source>
</evidence>
<keyword evidence="2" id="KW-1185">Reference proteome</keyword>
<accession>A0A371JXK1</accession>
<dbReference type="EMBL" id="QTSU01000003">
    <property type="protein sequence ID" value="RDZ26399.1"/>
    <property type="molecule type" value="Genomic_DNA"/>
</dbReference>
<sequence length="126" mass="13323">MPRCASATTPWSPPTEAMTADAAADAVYHFAAPEDWAQAQREGAYAPDALQRDGFLHCATAAQLPGVIERHQRGRGPLVLLQLDAAALGAALRYDLSPRSGEAYPHVYGPIALSAVRSAEPFQAPA</sequence>
<dbReference type="AlphaFoldDB" id="A0A371JXK1"/>
<dbReference type="Pfam" id="PF06108">
    <property type="entry name" value="DUF952"/>
    <property type="match status" value="1"/>
</dbReference>
<dbReference type="PANTHER" id="PTHR34129">
    <property type="entry name" value="BLR1139 PROTEIN"/>
    <property type="match status" value="1"/>
</dbReference>
<dbReference type="InterPro" id="IPR009297">
    <property type="entry name" value="DUF952"/>
</dbReference>
<name>A0A371JXK1_9GAMM</name>
<dbReference type="PANTHER" id="PTHR34129:SF1">
    <property type="entry name" value="DUF952 DOMAIN-CONTAINING PROTEIN"/>
    <property type="match status" value="1"/>
</dbReference>
<comment type="caution">
    <text evidence="1">The sequence shown here is derived from an EMBL/GenBank/DDBJ whole genome shotgun (WGS) entry which is preliminary data.</text>
</comment>
<organism evidence="1 2">
    <name type="scientific">Lysobacter silvisoli</name>
    <dbReference type="NCBI Taxonomy" id="2293254"/>
    <lineage>
        <taxon>Bacteria</taxon>
        <taxon>Pseudomonadati</taxon>
        <taxon>Pseudomonadota</taxon>
        <taxon>Gammaproteobacteria</taxon>
        <taxon>Lysobacterales</taxon>
        <taxon>Lysobacteraceae</taxon>
        <taxon>Lysobacter</taxon>
    </lineage>
</organism>
<protein>
    <submittedName>
        <fullName evidence="1">DUF952 domain-containing protein</fullName>
    </submittedName>
</protein>
<reference evidence="1 2" key="1">
    <citation type="submission" date="2018-08" db="EMBL/GenBank/DDBJ databases">
        <title>Lysobacter sp. zong2l5, whole genome shotgun sequence.</title>
        <authorList>
            <person name="Zhang X."/>
            <person name="Feng G."/>
            <person name="Zhu H."/>
        </authorList>
    </citation>
    <scope>NUCLEOTIDE SEQUENCE [LARGE SCALE GENOMIC DNA]</scope>
    <source>
        <strain evidence="2">zong2l5</strain>
    </source>
</reference>